<evidence type="ECO:0000313" key="3">
    <source>
        <dbReference type="EMBL" id="SDS40959.1"/>
    </source>
</evidence>
<proteinExistence type="inferred from homology"/>
<name>A0A1H1S153_9BRAD</name>
<sequence length="278" mass="30155">MLGMADSPRPDELRSALVSETNPVNESVRYELSGNIARITLERPPVNALSLEMIRAVVAAFRRAASDRQARAVVLSSALAKRFSAGLDLDILLGKSGEHIREFLQELYVGLYDAQYDLGKPSIAAVGGAARGGGMTMAVSCDVVLAGESATFGYPEIDVGVLPAIHFAHLPRLIGRHRAFELLFSGRAFDAREAFELGIVNKVVRDAELDDAAMGLAGTFAAKSETVVRMGRAAFMRQIDLDYRRSIANAVEDFCNVAVTDAAQEGLRAFVERRKPNW</sequence>
<dbReference type="PANTHER" id="PTHR11941">
    <property type="entry name" value="ENOYL-COA HYDRATASE-RELATED"/>
    <property type="match status" value="1"/>
</dbReference>
<evidence type="ECO:0000256" key="1">
    <source>
        <dbReference type="ARBA" id="ARBA00005254"/>
    </source>
</evidence>
<dbReference type="GO" id="GO:0016829">
    <property type="term" value="F:lyase activity"/>
    <property type="evidence" value="ECO:0007669"/>
    <property type="project" value="UniProtKB-KW"/>
</dbReference>
<dbReference type="Gene3D" id="3.90.226.10">
    <property type="entry name" value="2-enoyl-CoA Hydratase, Chain A, domain 1"/>
    <property type="match status" value="1"/>
</dbReference>
<protein>
    <submittedName>
        <fullName evidence="3">Enoyl-CoA hydratase/carnithine racemase</fullName>
    </submittedName>
</protein>
<dbReference type="EMBL" id="LT629750">
    <property type="protein sequence ID" value="SDS40959.1"/>
    <property type="molecule type" value="Genomic_DNA"/>
</dbReference>
<reference evidence="4" key="1">
    <citation type="submission" date="2016-10" db="EMBL/GenBank/DDBJ databases">
        <authorList>
            <person name="Varghese N."/>
            <person name="Submissions S."/>
        </authorList>
    </citation>
    <scope>NUCLEOTIDE SEQUENCE [LARGE SCALE GENOMIC DNA]</scope>
    <source>
        <strain evidence="4">GAS369</strain>
    </source>
</reference>
<dbReference type="Pfam" id="PF00378">
    <property type="entry name" value="ECH_1"/>
    <property type="match status" value="1"/>
</dbReference>
<evidence type="ECO:0000256" key="2">
    <source>
        <dbReference type="ARBA" id="ARBA00023239"/>
    </source>
</evidence>
<dbReference type="Proteomes" id="UP000243904">
    <property type="component" value="Chromosome I"/>
</dbReference>
<dbReference type="InterPro" id="IPR029045">
    <property type="entry name" value="ClpP/crotonase-like_dom_sf"/>
</dbReference>
<dbReference type="InterPro" id="IPR014748">
    <property type="entry name" value="Enoyl-CoA_hydra_C"/>
</dbReference>
<dbReference type="CDD" id="cd06558">
    <property type="entry name" value="crotonase-like"/>
    <property type="match status" value="1"/>
</dbReference>
<keyword evidence="2" id="KW-0456">Lyase</keyword>
<dbReference type="InterPro" id="IPR001753">
    <property type="entry name" value="Enoyl-CoA_hydra/iso"/>
</dbReference>
<comment type="similarity">
    <text evidence="1">Belongs to the enoyl-CoA hydratase/isomerase family.</text>
</comment>
<dbReference type="SUPFAM" id="SSF52096">
    <property type="entry name" value="ClpP/crotonase"/>
    <property type="match status" value="1"/>
</dbReference>
<dbReference type="Gene3D" id="1.10.12.10">
    <property type="entry name" value="Lyase 2-enoyl-coa Hydratase, Chain A, domain 2"/>
    <property type="match status" value="1"/>
</dbReference>
<accession>A0A1H1S153</accession>
<gene>
    <name evidence="3" type="ORF">SAMN05444158_1975</name>
</gene>
<organism evidence="3 4">
    <name type="scientific">Bradyrhizobium canariense</name>
    <dbReference type="NCBI Taxonomy" id="255045"/>
    <lineage>
        <taxon>Bacteria</taxon>
        <taxon>Pseudomonadati</taxon>
        <taxon>Pseudomonadota</taxon>
        <taxon>Alphaproteobacteria</taxon>
        <taxon>Hyphomicrobiales</taxon>
        <taxon>Nitrobacteraceae</taxon>
        <taxon>Bradyrhizobium</taxon>
    </lineage>
</organism>
<dbReference type="GO" id="GO:0006635">
    <property type="term" value="P:fatty acid beta-oxidation"/>
    <property type="evidence" value="ECO:0007669"/>
    <property type="project" value="TreeGrafter"/>
</dbReference>
<dbReference type="AlphaFoldDB" id="A0A1H1S153"/>
<evidence type="ECO:0000313" key="4">
    <source>
        <dbReference type="Proteomes" id="UP000243904"/>
    </source>
</evidence>
<keyword evidence="4" id="KW-1185">Reference proteome</keyword>
<dbReference type="PANTHER" id="PTHR11941:SF54">
    <property type="entry name" value="ENOYL-COA HYDRATASE, MITOCHONDRIAL"/>
    <property type="match status" value="1"/>
</dbReference>